<feature type="compositionally biased region" description="Low complexity" evidence="2">
    <location>
        <begin position="843"/>
        <end position="859"/>
    </location>
</feature>
<proteinExistence type="predicted"/>
<evidence type="ECO:0000313" key="5">
    <source>
        <dbReference type="Proteomes" id="UP000807371"/>
    </source>
</evidence>
<dbReference type="CDD" id="cd00060">
    <property type="entry name" value="FHA"/>
    <property type="match status" value="1"/>
</dbReference>
<evidence type="ECO:0000313" key="4">
    <source>
        <dbReference type="EMBL" id="MBH5336690.1"/>
    </source>
</evidence>
<dbReference type="SUPFAM" id="SSF49879">
    <property type="entry name" value="SMAD/FHA domain"/>
    <property type="match status" value="1"/>
</dbReference>
<dbReference type="Pfam" id="PF00498">
    <property type="entry name" value="FHA"/>
    <property type="match status" value="1"/>
</dbReference>
<feature type="compositionally biased region" description="Low complexity" evidence="2">
    <location>
        <begin position="933"/>
        <end position="956"/>
    </location>
</feature>
<dbReference type="InterPro" id="IPR000253">
    <property type="entry name" value="FHA_dom"/>
</dbReference>
<dbReference type="RefSeq" id="WP_307826733.1">
    <property type="nucleotide sequence ID" value="NZ_JACYXC010000001.1"/>
</dbReference>
<feature type="compositionally biased region" description="Low complexity" evidence="2">
    <location>
        <begin position="726"/>
        <end position="757"/>
    </location>
</feature>
<feature type="compositionally biased region" description="Low complexity" evidence="2">
    <location>
        <begin position="691"/>
        <end position="700"/>
    </location>
</feature>
<feature type="compositionally biased region" description="Low complexity" evidence="2">
    <location>
        <begin position="985"/>
        <end position="997"/>
    </location>
</feature>
<name>A0ABS0NNB1_9ACTN</name>
<dbReference type="Gene3D" id="2.60.200.20">
    <property type="match status" value="1"/>
</dbReference>
<accession>A0ABS0NNB1</accession>
<feature type="region of interest" description="Disordered" evidence="2">
    <location>
        <begin position="627"/>
        <end position="1041"/>
    </location>
</feature>
<evidence type="ECO:0000256" key="1">
    <source>
        <dbReference type="ARBA" id="ARBA00022553"/>
    </source>
</evidence>
<organism evidence="4 5">
    <name type="scientific">Streptomyces pactum</name>
    <dbReference type="NCBI Taxonomy" id="68249"/>
    <lineage>
        <taxon>Bacteria</taxon>
        <taxon>Bacillati</taxon>
        <taxon>Actinomycetota</taxon>
        <taxon>Actinomycetes</taxon>
        <taxon>Kitasatosporales</taxon>
        <taxon>Streptomycetaceae</taxon>
        <taxon>Streptomyces</taxon>
    </lineage>
</organism>
<feature type="compositionally biased region" description="Gly residues" evidence="2">
    <location>
        <begin position="833"/>
        <end position="842"/>
    </location>
</feature>
<keyword evidence="1" id="KW-0597">Phosphoprotein</keyword>
<comment type="caution">
    <text evidence="4">The sequence shown here is derived from an EMBL/GenBank/DDBJ whole genome shotgun (WGS) entry which is preliminary data.</text>
</comment>
<dbReference type="PROSITE" id="PS50006">
    <property type="entry name" value="FHA_DOMAIN"/>
    <property type="match status" value="1"/>
</dbReference>
<gene>
    <name evidence="4" type="ORF">IHE55_18685</name>
</gene>
<evidence type="ECO:0000256" key="2">
    <source>
        <dbReference type="SAM" id="MobiDB-lite"/>
    </source>
</evidence>
<feature type="compositionally biased region" description="Basic residues" evidence="2">
    <location>
        <begin position="998"/>
        <end position="1010"/>
    </location>
</feature>
<feature type="domain" description="FHA" evidence="3">
    <location>
        <begin position="120"/>
        <end position="170"/>
    </location>
</feature>
<dbReference type="Proteomes" id="UP000807371">
    <property type="component" value="Unassembled WGS sequence"/>
</dbReference>
<reference evidence="4 5" key="1">
    <citation type="submission" date="2020-09" db="EMBL/GenBank/DDBJ databases">
        <title>Biosynthesis of the nuclear factor of activated T cells inhibitor NFAT-133 and its congeners in Streptomyces pactum.</title>
        <authorList>
            <person name="Zhou W."/>
            <person name="Posri P."/>
            <person name="Abugrain M.E."/>
            <person name="Weisberg A.J."/>
            <person name="Chang J.H."/>
            <person name="Mahmud T."/>
        </authorList>
    </citation>
    <scope>NUCLEOTIDE SEQUENCE [LARGE SCALE GENOMIC DNA]</scope>
    <source>
        <strain evidence="4 5">ATCC 27456</strain>
    </source>
</reference>
<feature type="region of interest" description="Disordered" evidence="2">
    <location>
        <begin position="192"/>
        <end position="352"/>
    </location>
</feature>
<protein>
    <submittedName>
        <fullName evidence="4">FHA domain-containing protein</fullName>
    </submittedName>
</protein>
<dbReference type="InterPro" id="IPR050923">
    <property type="entry name" value="Cell_Proc_Reg/RNA_Proc"/>
</dbReference>
<feature type="compositionally biased region" description="Basic and acidic residues" evidence="2">
    <location>
        <begin position="336"/>
        <end position="352"/>
    </location>
</feature>
<feature type="compositionally biased region" description="Basic residues" evidence="2">
    <location>
        <begin position="1021"/>
        <end position="1041"/>
    </location>
</feature>
<feature type="compositionally biased region" description="Low complexity" evidence="2">
    <location>
        <begin position="265"/>
        <end position="285"/>
    </location>
</feature>
<evidence type="ECO:0000259" key="3">
    <source>
        <dbReference type="PROSITE" id="PS50006"/>
    </source>
</evidence>
<feature type="compositionally biased region" description="Low complexity" evidence="2">
    <location>
        <begin position="764"/>
        <end position="807"/>
    </location>
</feature>
<dbReference type="InterPro" id="IPR008984">
    <property type="entry name" value="SMAD_FHA_dom_sf"/>
</dbReference>
<dbReference type="SMART" id="SM00240">
    <property type="entry name" value="FHA"/>
    <property type="match status" value="1"/>
</dbReference>
<feature type="compositionally biased region" description="Low complexity" evidence="2">
    <location>
        <begin position="640"/>
        <end position="681"/>
    </location>
</feature>
<keyword evidence="5" id="KW-1185">Reference proteome</keyword>
<feature type="compositionally biased region" description="Low complexity" evidence="2">
    <location>
        <begin position="866"/>
        <end position="886"/>
    </location>
</feature>
<feature type="compositionally biased region" description="Low complexity" evidence="2">
    <location>
        <begin position="324"/>
        <end position="335"/>
    </location>
</feature>
<dbReference type="EMBL" id="JACYXC010000001">
    <property type="protein sequence ID" value="MBH5336690.1"/>
    <property type="molecule type" value="Genomic_DNA"/>
</dbReference>
<dbReference type="PANTHER" id="PTHR23308">
    <property type="entry name" value="NUCLEAR INHIBITOR OF PROTEIN PHOSPHATASE-1"/>
    <property type="match status" value="1"/>
</dbReference>
<feature type="compositionally biased region" description="Gly residues" evidence="2">
    <location>
        <begin position="238"/>
        <end position="264"/>
    </location>
</feature>
<feature type="compositionally biased region" description="Basic residues" evidence="2">
    <location>
        <begin position="957"/>
        <end position="982"/>
    </location>
</feature>
<sequence length="1041" mass="102092">MPSPAPQPPATVAVDVLVTAPAGTTLSAVASGLADAVAAAGSEAGGAGAPVFSGADRLDPQRCVLGEPPLVDGAVISLGAPAGPHGWSADPVPEAATGVRLHVVAGPDAGGVHLLHGGQIRIGRSTEADVPLDDPDVSRLHCAVTVADDGRITVADLGSTNGTLMAGRRVGATPVPLAPDTLVRIGESALRLRTPADGEDPAGPPVAPDGEGHLRVAPAAYPGHGATVDHRPPHPGQGPHGGRPGHRAGGTAGTGPGGVPGGSGARPHAGAGPAGGAPVPGAGLPSAHRTALSAGTVSVPLPGDEGAGPEDAGGPAAPPRRRGIGAWARRLAGGRAAEREPGPGEGPAEDREELRARAAAEAAELRRRWPDPADILLTALAPGHRLWERGPEHPDALTVRLGTADRTTAGGAVIEAAPVTVDLRGAGSLGLAGPRARLAGLARSVVAQLAALHSPAALEIVLISTDRNRGAQERLAEWSWLGWLPQLHPAHGQDCRLLLAYDREQAMARAAELTRRLDGSGLGPAWATAPPEAVEAAARAYPGPYAVVVVDGDPGSPALRDSLAALAAGGAAGGVHLICLAETEALPAGAPVAAGHAGACAVSPVFAECGTVALLSGDVATGLRLMRPARPHRPSGDPQGAWTAGAPSPAAGATAAPGEGHPGPWAAGGAVPAPGGAPAPGAVGGSGAGVSPGPAAPAGGAAPGAGLPGGRPDIAGTTGPHDRPDPAGAAGTAAGSGSSAWPAAAPHPGATGQHAATGGHGHHGQYATAEHAADGQPDAAGRQAAAGQRNTTGQQTAAGQQGHGPTAPEEGFPSHGRTAGASDGTGTPQGHAGAPGGYGGTHQGHAGAPGPAAATPGPGHRTGEQAGPHAHPAGPGAGPDACAHPDGLARPGAHGPAGADDRHTATGGDRYPCQRPRPVPATDGAPVPRSRRGIPAPATPPAGAGRPALGHGPARSPGRRGRARGRPPRHGPGRGPGRRRPPRLPAHGRGPPAVRRSPWPRRPPRRRSRSCHSPPPGPWGVRRRRAGVRHRPRRAVARRPG</sequence>